<evidence type="ECO:0000259" key="2">
    <source>
        <dbReference type="PROSITE" id="PS50924"/>
    </source>
</evidence>
<protein>
    <recommendedName>
        <fullName evidence="6">Carbon monoxide dehydrogenase</fullName>
    </recommendedName>
</protein>
<name>A0A501PJS2_9PROT</name>
<feature type="transmembrane region" description="Helical" evidence="1">
    <location>
        <begin position="108"/>
        <end position="124"/>
    </location>
</feature>
<dbReference type="InterPro" id="IPR007492">
    <property type="entry name" value="LytTR_DNA-bd_dom"/>
</dbReference>
<evidence type="ECO:0000256" key="1">
    <source>
        <dbReference type="PROSITE-ProRule" id="PRU00244"/>
    </source>
</evidence>
<keyword evidence="1" id="KW-0812">Transmembrane</keyword>
<feature type="transmembrane region" description="Helical" evidence="1">
    <location>
        <begin position="73"/>
        <end position="96"/>
    </location>
</feature>
<dbReference type="GO" id="GO:0016020">
    <property type="term" value="C:membrane"/>
    <property type="evidence" value="ECO:0007669"/>
    <property type="project" value="UniProtKB-UniRule"/>
</dbReference>
<sequence length="448" mass="48116">MIVHYDPILVLLSIGAAMLGTYTAIIILAKARATRHIAYKTRIALGSLALGVGIWSMHFIGLLAIQLPIPVSYAFLPTLLSSLVAVVLTGLALYAATSGVLTKYGRPAGALLMGLGISTMHYIGMDALRIVCRVSYSTVGIAGAFAISVVASWIALWVLTSVTMKGRNHIVASIILGIAISAMHYVAMFGTTFDYLDSGDVLEVSAIDNTFLAGIIALVTFLLLDAFLLLSLPSAKDNKYRRKKRLGLELAYSLSDAWRGGLTPDVVKVRFDDKDIAKGPKVNGLNFAVDLQAGQGGSNLYPLFGAVSASPTAANGSEGAGPESSLQEEESSIQISKNGEIRFIKSSSIFYISAAGHYTQIGHLNEQGEIEENFCDRRLSALEEVLREHGFIKVHRSHLVNLAKVVGYKRQGEAGSIIFSTHVGRKLPISRKHFGMVSQAITQNQHAL</sequence>
<dbReference type="InterPro" id="IPR012073">
    <property type="entry name" value="LytTR_MHYT"/>
</dbReference>
<feature type="transmembrane region" description="Helical" evidence="1">
    <location>
        <begin position="170"/>
        <end position="191"/>
    </location>
</feature>
<dbReference type="PANTHER" id="PTHR35152">
    <property type="entry name" value="DOMAIN SIGNALLING PROTEIN, PUTATIVE (AFU_ORTHOLOGUE AFUA_5G11310)-RELATED"/>
    <property type="match status" value="1"/>
</dbReference>
<proteinExistence type="predicted"/>
<feature type="transmembrane region" description="Helical" evidence="1">
    <location>
        <begin position="12"/>
        <end position="31"/>
    </location>
</feature>
<feature type="domain" description="MHYT" evidence="2">
    <location>
        <begin position="5"/>
        <end position="194"/>
    </location>
</feature>
<accession>A0A501PJS2</accession>
<dbReference type="InterPro" id="IPR005330">
    <property type="entry name" value="MHYT_dom"/>
</dbReference>
<reference evidence="5" key="1">
    <citation type="submission" date="2019-06" db="EMBL/GenBank/DDBJ databases">
        <title>The complete genome of Emcibacter congregatus ZYLT.</title>
        <authorList>
            <person name="Zhao Z."/>
        </authorList>
    </citation>
    <scope>NUCLEOTIDE SEQUENCE [LARGE SCALE GENOMIC DNA]</scope>
    <source>
        <strain evidence="5">MCCC 1A06723</strain>
    </source>
</reference>
<comment type="caution">
    <text evidence="4">The sequence shown here is derived from an EMBL/GenBank/DDBJ whole genome shotgun (WGS) entry which is preliminary data.</text>
</comment>
<feature type="transmembrane region" description="Helical" evidence="1">
    <location>
        <begin position="43"/>
        <end position="67"/>
    </location>
</feature>
<keyword evidence="1" id="KW-0472">Membrane</keyword>
<feature type="transmembrane region" description="Helical" evidence="1">
    <location>
        <begin position="211"/>
        <end position="235"/>
    </location>
</feature>
<dbReference type="PIRSF" id="PIRSF036615">
    <property type="entry name" value="MHYT_LytTR"/>
    <property type="match status" value="1"/>
</dbReference>
<dbReference type="EMBL" id="VFIY01000008">
    <property type="protein sequence ID" value="TPD60144.1"/>
    <property type="molecule type" value="Genomic_DNA"/>
</dbReference>
<gene>
    <name evidence="4" type="ORF">FIV46_08800</name>
</gene>
<feature type="transmembrane region" description="Helical" evidence="1">
    <location>
        <begin position="136"/>
        <end position="158"/>
    </location>
</feature>
<evidence type="ECO:0000259" key="3">
    <source>
        <dbReference type="PROSITE" id="PS50930"/>
    </source>
</evidence>
<dbReference type="GO" id="GO:0003677">
    <property type="term" value="F:DNA binding"/>
    <property type="evidence" value="ECO:0007669"/>
    <property type="project" value="InterPro"/>
</dbReference>
<dbReference type="Pfam" id="PF04397">
    <property type="entry name" value="LytTR"/>
    <property type="match status" value="1"/>
</dbReference>
<dbReference type="Gene3D" id="2.40.50.1020">
    <property type="entry name" value="LytTr DNA-binding domain"/>
    <property type="match status" value="1"/>
</dbReference>
<evidence type="ECO:0000313" key="4">
    <source>
        <dbReference type="EMBL" id="TPD60144.1"/>
    </source>
</evidence>
<dbReference type="Pfam" id="PF03707">
    <property type="entry name" value="MHYT"/>
    <property type="match status" value="2"/>
</dbReference>
<dbReference type="Proteomes" id="UP000319148">
    <property type="component" value="Unassembled WGS sequence"/>
</dbReference>
<evidence type="ECO:0008006" key="6">
    <source>
        <dbReference type="Google" id="ProtNLM"/>
    </source>
</evidence>
<organism evidence="4 5">
    <name type="scientific">Emcibacter nanhaiensis</name>
    <dbReference type="NCBI Taxonomy" id="1505037"/>
    <lineage>
        <taxon>Bacteria</taxon>
        <taxon>Pseudomonadati</taxon>
        <taxon>Pseudomonadota</taxon>
        <taxon>Alphaproteobacteria</taxon>
        <taxon>Emcibacterales</taxon>
        <taxon>Emcibacteraceae</taxon>
        <taxon>Emcibacter</taxon>
    </lineage>
</organism>
<evidence type="ECO:0000313" key="5">
    <source>
        <dbReference type="Proteomes" id="UP000319148"/>
    </source>
</evidence>
<dbReference type="SMART" id="SM00850">
    <property type="entry name" value="LytTR"/>
    <property type="match status" value="1"/>
</dbReference>
<dbReference type="PROSITE" id="PS50924">
    <property type="entry name" value="MHYT"/>
    <property type="match status" value="1"/>
</dbReference>
<dbReference type="PROSITE" id="PS50930">
    <property type="entry name" value="HTH_LYTTR"/>
    <property type="match status" value="1"/>
</dbReference>
<feature type="domain" description="HTH LytTR-type" evidence="3">
    <location>
        <begin position="333"/>
        <end position="443"/>
    </location>
</feature>
<dbReference type="AlphaFoldDB" id="A0A501PJS2"/>
<keyword evidence="1" id="KW-1133">Transmembrane helix</keyword>
<dbReference type="OrthoDB" id="9781059at2"/>
<dbReference type="PANTHER" id="PTHR35152:SF1">
    <property type="entry name" value="DOMAIN SIGNALLING PROTEIN, PUTATIVE (AFU_ORTHOLOGUE AFUA_5G11310)-RELATED"/>
    <property type="match status" value="1"/>
</dbReference>
<dbReference type="RefSeq" id="WP_139940554.1">
    <property type="nucleotide sequence ID" value="NZ_JBHSYP010000027.1"/>
</dbReference>
<keyword evidence="5" id="KW-1185">Reference proteome</keyword>